<feature type="non-terminal residue" evidence="2">
    <location>
        <position position="143"/>
    </location>
</feature>
<protein>
    <recommendedName>
        <fullName evidence="1">PAC domain-containing protein</fullName>
    </recommendedName>
</protein>
<proteinExistence type="predicted"/>
<evidence type="ECO:0000313" key="2">
    <source>
        <dbReference type="EMBL" id="GAI95522.1"/>
    </source>
</evidence>
<dbReference type="InterPro" id="IPR052155">
    <property type="entry name" value="Biofilm_reg_signaling"/>
</dbReference>
<dbReference type="InterPro" id="IPR035965">
    <property type="entry name" value="PAS-like_dom_sf"/>
</dbReference>
<evidence type="ECO:0000259" key="1">
    <source>
        <dbReference type="PROSITE" id="PS50113"/>
    </source>
</evidence>
<dbReference type="Gene3D" id="3.30.450.20">
    <property type="entry name" value="PAS domain"/>
    <property type="match status" value="1"/>
</dbReference>
<feature type="domain" description="PAC" evidence="1">
    <location>
        <begin position="84"/>
        <end position="134"/>
    </location>
</feature>
<dbReference type="PANTHER" id="PTHR44757">
    <property type="entry name" value="DIGUANYLATE CYCLASE DGCP"/>
    <property type="match status" value="1"/>
</dbReference>
<reference evidence="2" key="1">
    <citation type="journal article" date="2014" name="Front. Microbiol.">
        <title>High frequency of phylogenetically diverse reductive dehalogenase-homologous genes in deep subseafloor sedimentary metagenomes.</title>
        <authorList>
            <person name="Kawai M."/>
            <person name="Futagami T."/>
            <person name="Toyoda A."/>
            <person name="Takaki Y."/>
            <person name="Nishi S."/>
            <person name="Hori S."/>
            <person name="Arai W."/>
            <person name="Tsubouchi T."/>
            <person name="Morono Y."/>
            <person name="Uchiyama I."/>
            <person name="Ito T."/>
            <person name="Fujiyama A."/>
            <person name="Inagaki F."/>
            <person name="Takami H."/>
        </authorList>
    </citation>
    <scope>NUCLEOTIDE SEQUENCE</scope>
    <source>
        <strain evidence="2">Expedition CK06-06</strain>
    </source>
</reference>
<dbReference type="PROSITE" id="PS50113">
    <property type="entry name" value="PAC"/>
    <property type="match status" value="1"/>
</dbReference>
<dbReference type="PANTHER" id="PTHR44757:SF2">
    <property type="entry name" value="BIOFILM ARCHITECTURE MAINTENANCE PROTEIN MBAA"/>
    <property type="match status" value="1"/>
</dbReference>
<comment type="caution">
    <text evidence="2">The sequence shown here is derived from an EMBL/GenBank/DDBJ whole genome shotgun (WGS) entry which is preliminary data.</text>
</comment>
<organism evidence="2">
    <name type="scientific">marine sediment metagenome</name>
    <dbReference type="NCBI Taxonomy" id="412755"/>
    <lineage>
        <taxon>unclassified sequences</taxon>
        <taxon>metagenomes</taxon>
        <taxon>ecological metagenomes</taxon>
    </lineage>
</organism>
<dbReference type="SUPFAM" id="SSF55785">
    <property type="entry name" value="PYP-like sensor domain (PAS domain)"/>
    <property type="match status" value="1"/>
</dbReference>
<dbReference type="Pfam" id="PF13426">
    <property type="entry name" value="PAS_9"/>
    <property type="match status" value="1"/>
</dbReference>
<dbReference type="NCBIfam" id="TIGR00229">
    <property type="entry name" value="sensory_box"/>
    <property type="match status" value="1"/>
</dbReference>
<gene>
    <name evidence="2" type="ORF">S12H4_27191</name>
</gene>
<dbReference type="EMBL" id="BARW01015504">
    <property type="protein sequence ID" value="GAI95522.1"/>
    <property type="molecule type" value="Genomic_DNA"/>
</dbReference>
<name>X1SR39_9ZZZZ</name>
<dbReference type="InterPro" id="IPR000014">
    <property type="entry name" value="PAS"/>
</dbReference>
<dbReference type="SMART" id="SM00086">
    <property type="entry name" value="PAC"/>
    <property type="match status" value="1"/>
</dbReference>
<dbReference type="AlphaFoldDB" id="X1SR39"/>
<dbReference type="InterPro" id="IPR001610">
    <property type="entry name" value="PAC"/>
</dbReference>
<sequence>MISPNSLATASINSLSSFKNLNDAAFLADVETRHILDTNKQGEVLLGRTCEEIIGMHQSELHPPGKADEYRQRFAIHVQKGHAADYDGEAIRKDGSIVPVNISAAPVTIGGKQLILGLFRDITERKQMEEALKESEERYRDLF</sequence>
<dbReference type="InterPro" id="IPR000700">
    <property type="entry name" value="PAS-assoc_C"/>
</dbReference>
<accession>X1SR39</accession>
<dbReference type="CDD" id="cd00130">
    <property type="entry name" value="PAS"/>
    <property type="match status" value="1"/>
</dbReference>